<evidence type="ECO:0000313" key="3">
    <source>
        <dbReference type="EMBL" id="PWA17521.1"/>
    </source>
</evidence>
<comment type="similarity">
    <text evidence="1">Belongs to the dynein light chain Tctex-type family.</text>
</comment>
<dbReference type="Pfam" id="PF03645">
    <property type="entry name" value="Tctex-1"/>
    <property type="match status" value="1"/>
</dbReference>
<dbReference type="InterPro" id="IPR005334">
    <property type="entry name" value="Tctex-1-like"/>
</dbReference>
<name>A0A315V650_GAMAF</name>
<dbReference type="PANTHER" id="PTHR21255">
    <property type="entry name" value="T-COMPLEX-ASSOCIATED-TESTIS-EXPRESSED 1/ DYNEIN LIGHT CHAIN"/>
    <property type="match status" value="1"/>
</dbReference>
<dbReference type="Gene3D" id="3.30.1140.40">
    <property type="entry name" value="Tctex-1"/>
    <property type="match status" value="1"/>
</dbReference>
<dbReference type="GO" id="GO:0005737">
    <property type="term" value="C:cytoplasm"/>
    <property type="evidence" value="ECO:0007669"/>
    <property type="project" value="TreeGrafter"/>
</dbReference>
<gene>
    <name evidence="3" type="ORF">CCH79_00011336</name>
</gene>
<dbReference type="Proteomes" id="UP000250572">
    <property type="component" value="Unassembled WGS sequence"/>
</dbReference>
<dbReference type="InterPro" id="IPR038586">
    <property type="entry name" value="Tctex-1-like_sf"/>
</dbReference>
<evidence type="ECO:0000256" key="2">
    <source>
        <dbReference type="SAM" id="MobiDB-lite"/>
    </source>
</evidence>
<proteinExistence type="inferred from homology"/>
<evidence type="ECO:0000313" key="4">
    <source>
        <dbReference type="Proteomes" id="UP000250572"/>
    </source>
</evidence>
<dbReference type="STRING" id="33528.ENSGAFP00000017273"/>
<dbReference type="GO" id="GO:0005868">
    <property type="term" value="C:cytoplasmic dynein complex"/>
    <property type="evidence" value="ECO:0007669"/>
    <property type="project" value="TreeGrafter"/>
</dbReference>
<comment type="caution">
    <text evidence="3">The sequence shown here is derived from an EMBL/GenBank/DDBJ whole genome shotgun (WGS) entry which is preliminary data.</text>
</comment>
<protein>
    <submittedName>
        <fullName evidence="3">Uncharacterized protein</fullName>
    </submittedName>
</protein>
<keyword evidence="4" id="KW-1185">Reference proteome</keyword>
<organism evidence="3 4">
    <name type="scientific">Gambusia affinis</name>
    <name type="common">Western mosquitofish</name>
    <name type="synonym">Heterandria affinis</name>
    <dbReference type="NCBI Taxonomy" id="33528"/>
    <lineage>
        <taxon>Eukaryota</taxon>
        <taxon>Metazoa</taxon>
        <taxon>Chordata</taxon>
        <taxon>Craniata</taxon>
        <taxon>Vertebrata</taxon>
        <taxon>Euteleostomi</taxon>
        <taxon>Actinopterygii</taxon>
        <taxon>Neopterygii</taxon>
        <taxon>Teleostei</taxon>
        <taxon>Neoteleostei</taxon>
        <taxon>Acanthomorphata</taxon>
        <taxon>Ovalentaria</taxon>
        <taxon>Atherinomorphae</taxon>
        <taxon>Cyprinodontiformes</taxon>
        <taxon>Poeciliidae</taxon>
        <taxon>Poeciliinae</taxon>
        <taxon>Gambusia</taxon>
    </lineage>
</organism>
<feature type="region of interest" description="Disordered" evidence="2">
    <location>
        <begin position="1"/>
        <end position="39"/>
    </location>
</feature>
<dbReference type="PANTHER" id="PTHR21255:SF64">
    <property type="entry name" value="DYNEIN LIGHT CHAIN TCTEX-TYPE 5"/>
    <property type="match status" value="1"/>
</dbReference>
<dbReference type="AlphaFoldDB" id="A0A315V650"/>
<reference evidence="3 4" key="1">
    <citation type="journal article" date="2018" name="G3 (Bethesda)">
        <title>A High-Quality Reference Genome for the Invasive Mosquitofish Gambusia affinis Using a Chicago Library.</title>
        <authorList>
            <person name="Hoffberg S.L."/>
            <person name="Troendle N.J."/>
            <person name="Glenn T.C."/>
            <person name="Mahmud O."/>
            <person name="Louha S."/>
            <person name="Chalopin D."/>
            <person name="Bennetzen J.L."/>
            <person name="Mauricio R."/>
        </authorList>
    </citation>
    <scope>NUCLEOTIDE SEQUENCE [LARGE SCALE GENOMIC DNA]</scope>
    <source>
        <strain evidence="3">NE01/NJP1002.9</strain>
        <tissue evidence="3">Muscle</tissue>
    </source>
</reference>
<dbReference type="GO" id="GO:0045505">
    <property type="term" value="F:dynein intermediate chain binding"/>
    <property type="evidence" value="ECO:0007669"/>
    <property type="project" value="TreeGrafter"/>
</dbReference>
<dbReference type="GO" id="GO:0007018">
    <property type="term" value="P:microtubule-based movement"/>
    <property type="evidence" value="ECO:0007669"/>
    <property type="project" value="TreeGrafter"/>
</dbReference>
<evidence type="ECO:0000256" key="1">
    <source>
        <dbReference type="ARBA" id="ARBA00005361"/>
    </source>
</evidence>
<dbReference type="EMBL" id="NHOQ01002364">
    <property type="protein sequence ID" value="PWA17521.1"/>
    <property type="molecule type" value="Genomic_DNA"/>
</dbReference>
<accession>A0A315V650</accession>
<dbReference type="CDD" id="cd21458">
    <property type="entry name" value="DLC-like_TCTEX1D1"/>
    <property type="match status" value="1"/>
</dbReference>
<sequence>MSEQLKEKPQKADKKVKLPTDGSRAKEKAGRIKDPASTHVDEHVTHEDPTATMIPNTYQLGPYKPFPITVISFILKEEITNHLRDVQYDAHHSREMTLTLCEVIRSRVKELMIPRYKTVILVHIGQLNGQGMQISSRCLWDPNFDTFVSHSFKNKTLFCSATVYGIYYE</sequence>